<name>A0AB38TXJ8_BURGA</name>
<evidence type="ECO:0000256" key="1">
    <source>
        <dbReference type="SAM" id="SignalP"/>
    </source>
</evidence>
<accession>A0AB38TXJ8</accession>
<proteinExistence type="predicted"/>
<dbReference type="InterPro" id="IPR025145">
    <property type="entry name" value="DUF4087"/>
</dbReference>
<feature type="signal peptide" evidence="1">
    <location>
        <begin position="1"/>
        <end position="31"/>
    </location>
</feature>
<dbReference type="AlphaFoldDB" id="A0AB38TXJ8"/>
<reference evidence="2" key="1">
    <citation type="submission" date="2022-09" db="EMBL/GenBank/DDBJ databases">
        <title>Genomic of Burkholderia gladioli.</title>
        <authorList>
            <person name="Wu H."/>
        </authorList>
    </citation>
    <scope>NUCLEOTIDE SEQUENCE</scope>
    <source>
        <strain evidence="2">ZN-S4</strain>
    </source>
</reference>
<dbReference type="EMBL" id="CP104215">
    <property type="protein sequence ID" value="UWX72504.1"/>
    <property type="molecule type" value="Genomic_DNA"/>
</dbReference>
<evidence type="ECO:0000313" key="2">
    <source>
        <dbReference type="EMBL" id="UWX72504.1"/>
    </source>
</evidence>
<protein>
    <submittedName>
        <fullName evidence="2">DUF4087 domain-containing protein</fullName>
    </submittedName>
</protein>
<dbReference type="RefSeq" id="WP_226285050.1">
    <property type="nucleotide sequence ID" value="NZ_CADEPT010000008.1"/>
</dbReference>
<dbReference type="GeneID" id="66461480"/>
<sequence length="131" mass="14456">MEISSVMNCRHLLRAFLVCLSIALLNSHAFAQTRENRCGWLHNPTPANWWLDDKNGSWTLSTMGDKPVPGFDNLPDMTSRDWVVTNAGGHGYGCACIDMDTDKGSSTVTRVHSAKVLPLKRCKADRSLPAP</sequence>
<evidence type="ECO:0000313" key="3">
    <source>
        <dbReference type="Proteomes" id="UP001059745"/>
    </source>
</evidence>
<dbReference type="Pfam" id="PF13316">
    <property type="entry name" value="DUF4087"/>
    <property type="match status" value="1"/>
</dbReference>
<dbReference type="Proteomes" id="UP001059745">
    <property type="component" value="Chromosome 2"/>
</dbReference>
<keyword evidence="1" id="KW-0732">Signal</keyword>
<organism evidence="2 3">
    <name type="scientific">Burkholderia gladioli</name>
    <name type="common">Pseudomonas marginata</name>
    <name type="synonym">Phytomonas marginata</name>
    <dbReference type="NCBI Taxonomy" id="28095"/>
    <lineage>
        <taxon>Bacteria</taxon>
        <taxon>Pseudomonadati</taxon>
        <taxon>Pseudomonadota</taxon>
        <taxon>Betaproteobacteria</taxon>
        <taxon>Burkholderiales</taxon>
        <taxon>Burkholderiaceae</taxon>
        <taxon>Burkholderia</taxon>
    </lineage>
</organism>
<gene>
    <name evidence="2" type="ORF">NYZ96_29190</name>
</gene>
<feature type="chain" id="PRO_5044309613" evidence="1">
    <location>
        <begin position="32"/>
        <end position="131"/>
    </location>
</feature>